<dbReference type="EMBL" id="DQ777876">
    <property type="protein sequence ID" value="ABK00172.1"/>
    <property type="molecule type" value="Genomic_DNA"/>
</dbReference>
<evidence type="ECO:0000313" key="1">
    <source>
        <dbReference type="EMBL" id="ABK00172.1"/>
    </source>
</evidence>
<protein>
    <submittedName>
        <fullName evidence="1">p25</fullName>
    </submittedName>
</protein>
<name>A5H1M8_9CAUD</name>
<keyword evidence="2" id="KW-1185">Reference proteome</keyword>
<dbReference type="GeneID" id="5247100"/>
<organism evidence="1 2">
    <name type="scientific">Xanthomonas phage Xop411</name>
    <dbReference type="NCBI Taxonomy" id="2913975"/>
    <lineage>
        <taxon>Viruses</taxon>
        <taxon>Duplodnaviria</taxon>
        <taxon>Heunggongvirae</taxon>
        <taxon>Uroviricota</taxon>
        <taxon>Caudoviricetes</taxon>
        <taxon>Xipdecavirus</taxon>
        <taxon>Xipdecavirus Xop411</taxon>
    </lineage>
</organism>
<dbReference type="KEGG" id="vg:5247100"/>
<dbReference type="RefSeq" id="YP_001285694.1">
    <property type="nucleotide sequence ID" value="NC_009543.1"/>
</dbReference>
<accession>A5H1M8</accession>
<dbReference type="Proteomes" id="UP000001433">
    <property type="component" value="Segment"/>
</dbReference>
<sequence length="123" mass="13607">MLATTATLILMTLTSNPGENMDQFITRVAPQAQAYTAEHEVEVCGAIGQDGDTMTLVLTTDNDAWECKVSKVRGKFTGFIFHTHTKKGNEGWANADLAVPGYLATPKKLLWQNQNRMKKLADY</sequence>
<evidence type="ECO:0000313" key="2">
    <source>
        <dbReference type="Proteomes" id="UP000001433"/>
    </source>
</evidence>
<dbReference type="OrthoDB" id="16130at10239"/>
<proteinExistence type="predicted"/>
<reference evidence="1 2" key="1">
    <citation type="journal article" date="2007" name="BMC Genomics">
        <title>Comparison of genomes of three Xanthomonas oryzae bacteriophages.</title>
        <authorList>
            <person name="Lee C.N."/>
            <person name="Hu R.M."/>
            <person name="Chow T.Y."/>
            <person name="Lin J.W."/>
            <person name="Chen H.Y."/>
            <person name="Tseng Y.H."/>
            <person name="Weng S.F."/>
        </authorList>
    </citation>
    <scope>NUCLEOTIDE SEQUENCE</scope>
</reference>